<dbReference type="Proteomes" id="UP000215914">
    <property type="component" value="Unassembled WGS sequence"/>
</dbReference>
<protein>
    <submittedName>
        <fullName evidence="2">Uncharacterized protein</fullName>
    </submittedName>
</protein>
<evidence type="ECO:0000313" key="2">
    <source>
        <dbReference type="EMBL" id="KAF5756920.1"/>
    </source>
</evidence>
<gene>
    <name evidence="2" type="ORF">HanXRQr2_Chr17g0820601</name>
</gene>
<dbReference type="EMBL" id="MNCJ02000332">
    <property type="protein sequence ID" value="KAF5756920.1"/>
    <property type="molecule type" value="Genomic_DNA"/>
</dbReference>
<keyword evidence="1" id="KW-0812">Transmembrane</keyword>
<keyword evidence="3" id="KW-1185">Reference proteome</keyword>
<keyword evidence="1" id="KW-1133">Transmembrane helix</keyword>
<evidence type="ECO:0000256" key="1">
    <source>
        <dbReference type="SAM" id="Phobius"/>
    </source>
</evidence>
<accession>A0A9K3DKU1</accession>
<dbReference type="AlphaFoldDB" id="A0A9K3DKU1"/>
<comment type="caution">
    <text evidence="2">The sequence shown here is derived from an EMBL/GenBank/DDBJ whole genome shotgun (WGS) entry which is preliminary data.</text>
</comment>
<feature type="transmembrane region" description="Helical" evidence="1">
    <location>
        <begin position="32"/>
        <end position="49"/>
    </location>
</feature>
<dbReference type="Gramene" id="mRNA:HanXRQr2_Chr17g0820601">
    <property type="protein sequence ID" value="CDS:HanXRQr2_Chr17g0820601.1"/>
    <property type="gene ID" value="HanXRQr2_Chr17g0820601"/>
</dbReference>
<sequence>MYRCILYKGMVQMKTTFIVKTRKLTKKSLKNTQIFFFFNFFFIKIASFYV</sequence>
<keyword evidence="1" id="KW-0472">Membrane</keyword>
<reference evidence="2" key="1">
    <citation type="journal article" date="2017" name="Nature">
        <title>The sunflower genome provides insights into oil metabolism, flowering and Asterid evolution.</title>
        <authorList>
            <person name="Badouin H."/>
            <person name="Gouzy J."/>
            <person name="Grassa C.J."/>
            <person name="Murat F."/>
            <person name="Staton S.E."/>
            <person name="Cottret L."/>
            <person name="Lelandais-Briere C."/>
            <person name="Owens G.L."/>
            <person name="Carrere S."/>
            <person name="Mayjonade B."/>
            <person name="Legrand L."/>
            <person name="Gill N."/>
            <person name="Kane N.C."/>
            <person name="Bowers J.E."/>
            <person name="Hubner S."/>
            <person name="Bellec A."/>
            <person name="Berard A."/>
            <person name="Berges H."/>
            <person name="Blanchet N."/>
            <person name="Boniface M.C."/>
            <person name="Brunel D."/>
            <person name="Catrice O."/>
            <person name="Chaidir N."/>
            <person name="Claudel C."/>
            <person name="Donnadieu C."/>
            <person name="Faraut T."/>
            <person name="Fievet G."/>
            <person name="Helmstetter N."/>
            <person name="King M."/>
            <person name="Knapp S.J."/>
            <person name="Lai Z."/>
            <person name="Le Paslier M.C."/>
            <person name="Lippi Y."/>
            <person name="Lorenzon L."/>
            <person name="Mandel J.R."/>
            <person name="Marage G."/>
            <person name="Marchand G."/>
            <person name="Marquand E."/>
            <person name="Bret-Mestries E."/>
            <person name="Morien E."/>
            <person name="Nambeesan S."/>
            <person name="Nguyen T."/>
            <person name="Pegot-Espagnet P."/>
            <person name="Pouilly N."/>
            <person name="Raftis F."/>
            <person name="Sallet E."/>
            <person name="Schiex T."/>
            <person name="Thomas J."/>
            <person name="Vandecasteele C."/>
            <person name="Vares D."/>
            <person name="Vear F."/>
            <person name="Vautrin S."/>
            <person name="Crespi M."/>
            <person name="Mangin B."/>
            <person name="Burke J.M."/>
            <person name="Salse J."/>
            <person name="Munos S."/>
            <person name="Vincourt P."/>
            <person name="Rieseberg L.H."/>
            <person name="Langlade N.B."/>
        </authorList>
    </citation>
    <scope>NUCLEOTIDE SEQUENCE</scope>
    <source>
        <tissue evidence="2">Leaves</tissue>
    </source>
</reference>
<organism evidence="2 3">
    <name type="scientific">Helianthus annuus</name>
    <name type="common">Common sunflower</name>
    <dbReference type="NCBI Taxonomy" id="4232"/>
    <lineage>
        <taxon>Eukaryota</taxon>
        <taxon>Viridiplantae</taxon>
        <taxon>Streptophyta</taxon>
        <taxon>Embryophyta</taxon>
        <taxon>Tracheophyta</taxon>
        <taxon>Spermatophyta</taxon>
        <taxon>Magnoliopsida</taxon>
        <taxon>eudicotyledons</taxon>
        <taxon>Gunneridae</taxon>
        <taxon>Pentapetalae</taxon>
        <taxon>asterids</taxon>
        <taxon>campanulids</taxon>
        <taxon>Asterales</taxon>
        <taxon>Asteraceae</taxon>
        <taxon>Asteroideae</taxon>
        <taxon>Heliantheae alliance</taxon>
        <taxon>Heliantheae</taxon>
        <taxon>Helianthus</taxon>
    </lineage>
</organism>
<name>A0A9K3DKU1_HELAN</name>
<evidence type="ECO:0000313" key="3">
    <source>
        <dbReference type="Proteomes" id="UP000215914"/>
    </source>
</evidence>
<proteinExistence type="predicted"/>
<reference evidence="2" key="2">
    <citation type="submission" date="2020-06" db="EMBL/GenBank/DDBJ databases">
        <title>Helianthus annuus Genome sequencing and assembly Release 2.</title>
        <authorList>
            <person name="Gouzy J."/>
            <person name="Langlade N."/>
            <person name="Munos S."/>
        </authorList>
    </citation>
    <scope>NUCLEOTIDE SEQUENCE</scope>
    <source>
        <tissue evidence="2">Leaves</tissue>
    </source>
</reference>